<reference evidence="2" key="1">
    <citation type="submission" date="2020-07" db="EMBL/GenBank/DDBJ databases">
        <authorList>
            <person name="Ferguson B K."/>
        </authorList>
    </citation>
    <scope>NUCLEOTIDE SEQUENCE</scope>
    <source>
        <strain evidence="2">L06</strain>
    </source>
</reference>
<evidence type="ECO:0000313" key="2">
    <source>
        <dbReference type="EMBL" id="CAD1583929.1"/>
    </source>
</evidence>
<dbReference type="EMBL" id="CADCXW020000348">
    <property type="protein sequence ID" value="CAD1583929.1"/>
    <property type="molecule type" value="Genomic_DNA"/>
</dbReference>
<evidence type="ECO:0000256" key="1">
    <source>
        <dbReference type="SAM" id="MobiDB-lite"/>
    </source>
</evidence>
<proteinExistence type="predicted"/>
<feature type="region of interest" description="Disordered" evidence="1">
    <location>
        <begin position="41"/>
        <end position="63"/>
    </location>
</feature>
<name>A0A6V7M6J9_9HYME</name>
<accession>A0A6V7M6J9</accession>
<sequence>MTGVQASSAEIRTKLAQLEESYSQINNSTNVILKTIASTKTISPTARSQPDDSTQATSLQLPN</sequence>
<protein>
    <submittedName>
        <fullName evidence="2">Uncharacterized protein</fullName>
    </submittedName>
</protein>
<organism evidence="2">
    <name type="scientific">Bracon brevicornis</name>
    <dbReference type="NCBI Taxonomy" id="1563983"/>
    <lineage>
        <taxon>Eukaryota</taxon>
        <taxon>Metazoa</taxon>
        <taxon>Ecdysozoa</taxon>
        <taxon>Arthropoda</taxon>
        <taxon>Hexapoda</taxon>
        <taxon>Insecta</taxon>
        <taxon>Pterygota</taxon>
        <taxon>Neoptera</taxon>
        <taxon>Endopterygota</taxon>
        <taxon>Hymenoptera</taxon>
        <taxon>Apocrita</taxon>
        <taxon>Ichneumonoidea</taxon>
        <taxon>Braconidae</taxon>
        <taxon>Braconinae</taxon>
        <taxon>Bracon</taxon>
    </lineage>
</organism>
<gene>
    <name evidence="2" type="ORF">BBRV_LOCUS124875</name>
</gene>
<dbReference type="AlphaFoldDB" id="A0A6V7M6J9"/>